<feature type="transmembrane region" description="Helical" evidence="5">
    <location>
        <begin position="33"/>
        <end position="55"/>
    </location>
</feature>
<dbReference type="Proteomes" id="UP000636394">
    <property type="component" value="Unassembled WGS sequence"/>
</dbReference>
<evidence type="ECO:0000256" key="2">
    <source>
        <dbReference type="ARBA" id="ARBA00022692"/>
    </source>
</evidence>
<dbReference type="Proteomes" id="UP000671910">
    <property type="component" value="Chromosome"/>
</dbReference>
<dbReference type="Pfam" id="PF02361">
    <property type="entry name" value="CbiQ"/>
    <property type="match status" value="1"/>
</dbReference>
<evidence type="ECO:0000256" key="4">
    <source>
        <dbReference type="ARBA" id="ARBA00023136"/>
    </source>
</evidence>
<dbReference type="EMBL" id="CP072829">
    <property type="protein sequence ID" value="QTU84103.1"/>
    <property type="molecule type" value="Genomic_DNA"/>
</dbReference>
<dbReference type="AlphaFoldDB" id="A0A9E6MQC7"/>
<gene>
    <name evidence="6" type="ORF">GMI68_05830</name>
    <name evidence="7" type="ORF">J7S26_07040</name>
</gene>
<dbReference type="GO" id="GO:0005886">
    <property type="term" value="C:plasma membrane"/>
    <property type="evidence" value="ECO:0007669"/>
    <property type="project" value="UniProtKB-ARBA"/>
</dbReference>
<keyword evidence="8" id="KW-1185">Reference proteome</keyword>
<evidence type="ECO:0000313" key="8">
    <source>
        <dbReference type="Proteomes" id="UP000636394"/>
    </source>
</evidence>
<evidence type="ECO:0000313" key="7">
    <source>
        <dbReference type="EMBL" id="QTU84103.1"/>
    </source>
</evidence>
<proteinExistence type="predicted"/>
<keyword evidence="3 5" id="KW-1133">Transmembrane helix</keyword>
<dbReference type="InterPro" id="IPR003339">
    <property type="entry name" value="ABC/ECF_trnsptr_transmembrane"/>
</dbReference>
<dbReference type="PANTHER" id="PTHR33514:SF13">
    <property type="entry name" value="PROTEIN ABCI12, CHLOROPLASTIC"/>
    <property type="match status" value="1"/>
</dbReference>
<feature type="transmembrane region" description="Helical" evidence="5">
    <location>
        <begin position="97"/>
        <end position="124"/>
    </location>
</feature>
<dbReference type="CDD" id="cd16914">
    <property type="entry name" value="EcfT"/>
    <property type="match status" value="1"/>
</dbReference>
<dbReference type="PANTHER" id="PTHR33514">
    <property type="entry name" value="PROTEIN ABCI12, CHLOROPLASTIC"/>
    <property type="match status" value="1"/>
</dbReference>
<dbReference type="RefSeq" id="WP_166339498.1">
    <property type="nucleotide sequence ID" value="NZ_CP072829.1"/>
</dbReference>
<name>A0A9E6MQC7_9ACTN</name>
<keyword evidence="4 5" id="KW-0472">Membrane</keyword>
<sequence>MPFSATSALRRTSPVHACDARVKLLLTCAYSVALFATASVPGMALCALLLGAAVAASRLPATMLARLLLPAYVLAAFALLANGFAAASAGWLTGALIAARILLLTAASLVLTLSTASAALMGALRWLLAPLRFLRVPVDDVATTLSLAVRFIPLAADELSRVRAAQLARCAPFATGGVWRRLRAWSGVFAPLFVGLFRRADALSLAMDARCYGAPGVRRTALDEPRWTWRETAVLAIGLLACIACVAL</sequence>
<comment type="subcellular location">
    <subcellularLocation>
        <location evidence="1">Membrane</location>
        <topology evidence="1">Multi-pass membrane protein</topology>
    </subcellularLocation>
</comment>
<reference evidence="7" key="2">
    <citation type="submission" date="2021-04" db="EMBL/GenBank/DDBJ databases">
        <title>Novel species in family Eggerthellaceae.</title>
        <authorList>
            <person name="Zhang G."/>
        </authorList>
    </citation>
    <scope>NUCLEOTIDE SEQUENCE</scope>
    <source>
        <strain evidence="7">Zg-886</strain>
    </source>
</reference>
<protein>
    <submittedName>
        <fullName evidence="7">Energy-coupling factor transporter transmembrane protein EcfT</fullName>
    </submittedName>
</protein>
<evidence type="ECO:0000256" key="3">
    <source>
        <dbReference type="ARBA" id="ARBA00022989"/>
    </source>
</evidence>
<evidence type="ECO:0000256" key="1">
    <source>
        <dbReference type="ARBA" id="ARBA00004141"/>
    </source>
</evidence>
<keyword evidence="2 5" id="KW-0812">Transmembrane</keyword>
<dbReference type="EMBL" id="WPCR01000006">
    <property type="protein sequence ID" value="NHM14288.1"/>
    <property type="molecule type" value="Genomic_DNA"/>
</dbReference>
<organism evidence="7 9">
    <name type="scientific">Xiamenia xianingshaonis</name>
    <dbReference type="NCBI Taxonomy" id="2682776"/>
    <lineage>
        <taxon>Bacteria</taxon>
        <taxon>Bacillati</taxon>
        <taxon>Actinomycetota</taxon>
        <taxon>Coriobacteriia</taxon>
        <taxon>Eggerthellales</taxon>
        <taxon>Eggerthellaceae</taxon>
        <taxon>Xiamenia</taxon>
    </lineage>
</organism>
<evidence type="ECO:0000313" key="6">
    <source>
        <dbReference type="EMBL" id="NHM14288.1"/>
    </source>
</evidence>
<evidence type="ECO:0000313" key="9">
    <source>
        <dbReference type="Proteomes" id="UP000671910"/>
    </source>
</evidence>
<accession>A0A9E6MQC7</accession>
<reference evidence="6 8" key="1">
    <citation type="submission" date="2019-11" db="EMBL/GenBank/DDBJ databases">
        <title>Eggerthellaceae novel genus isolated from the rectal contents of marmort.</title>
        <authorList>
            <person name="Zhang G."/>
        </authorList>
    </citation>
    <scope>NUCLEOTIDE SEQUENCE [LARGE SCALE GENOMIC DNA]</scope>
    <source>
        <strain evidence="6">Zg-886</strain>
        <strain evidence="8">zg-886</strain>
    </source>
</reference>
<feature type="transmembrane region" description="Helical" evidence="5">
    <location>
        <begin position="67"/>
        <end position="91"/>
    </location>
</feature>
<dbReference type="KEGG" id="ebz:J7S26_07040"/>
<evidence type="ECO:0000256" key="5">
    <source>
        <dbReference type="SAM" id="Phobius"/>
    </source>
</evidence>